<proteinExistence type="inferred from homology"/>
<dbReference type="Pfam" id="PF02836">
    <property type="entry name" value="Glyco_hydro_2_C"/>
    <property type="match status" value="1"/>
</dbReference>
<dbReference type="SUPFAM" id="SSF49785">
    <property type="entry name" value="Galactose-binding domain-like"/>
    <property type="match status" value="1"/>
</dbReference>
<sequence>MNHQLFTTWGKTLDTGRPLQEYPRPQMVRNSYLNLNGYWDYAINNVEKTPKQYDGKILVPFSPEAFLSGVHRQTKPDEFLHYRREIELPEGFQLNRVLLHFGAVDQICEVFVNGKTAGKHEGGYLPFSADVTDYLIAGVNTLTLTVKDYSDSSYFSKGKQKLKREGMWYTAQSGIWQTVWMESVPDCYVERLKLDPDYDKGTIAFKVFSSGRLKHDVRVRIFDGEEEIASACFPAEEKHEIRIPDFKSWSPENPHLYHAEVAMGEDSVRTYFAMRKFSVGKDDNGILRFMLNNKPYFHNGLLDQGYWPEGLYTAPTDEALRYDIVKMKELGFNMIRKHIKVEPARWYYHCDKIGMLVWQDMVNGGSGYHMKFICIMPNLWMPFGRFIKDNKYGAFARREKSGRVQYYKELRETIMHLYNVPSIAVWVPFNEGWGQFDAVKVTAKVKEMDTSRLIDEASGWFDQGGGDMYSIHNYWRKLKVRPKKDRVVALTEYGGYSQRIEGHSFCSKVYGYRIYKTKEELTAGFKRLIQTDIIRGIRNGLSGTVYTQVSDVEEEVNGLLTYDRHIVKIEEETVKQLNREIYEEFERCTVTDSRERRK</sequence>
<feature type="domain" description="Glycoside hydrolase family 2 catalytic" evidence="5">
    <location>
        <begin position="314"/>
        <end position="456"/>
    </location>
</feature>
<keyword evidence="8" id="KW-1185">Reference proteome</keyword>
<evidence type="ECO:0000259" key="4">
    <source>
        <dbReference type="Pfam" id="PF00703"/>
    </source>
</evidence>
<dbReference type="InterPro" id="IPR017853">
    <property type="entry name" value="GH"/>
</dbReference>
<dbReference type="InterPro" id="IPR051913">
    <property type="entry name" value="GH2_Domain-Containing"/>
</dbReference>
<reference evidence="8" key="1">
    <citation type="submission" date="2017-07" db="EMBL/GenBank/DDBJ databases">
        <authorList>
            <person name="Varghese N."/>
            <person name="Submissions S."/>
        </authorList>
    </citation>
    <scope>NUCLEOTIDE SEQUENCE [LARGE SCALE GENOMIC DNA]</scope>
    <source>
        <strain evidence="8">NLAE-zl-C134</strain>
    </source>
</reference>
<feature type="domain" description="Glycosyl hydrolases family 2 sugar binding" evidence="6">
    <location>
        <begin position="81"/>
        <end position="181"/>
    </location>
</feature>
<evidence type="ECO:0000256" key="2">
    <source>
        <dbReference type="ARBA" id="ARBA00022801"/>
    </source>
</evidence>
<dbReference type="GO" id="GO:0005975">
    <property type="term" value="P:carbohydrate metabolic process"/>
    <property type="evidence" value="ECO:0007669"/>
    <property type="project" value="InterPro"/>
</dbReference>
<name>A0A315ZXG3_9FIRM</name>
<keyword evidence="2 7" id="KW-0378">Hydrolase</keyword>
<dbReference type="Pfam" id="PF00703">
    <property type="entry name" value="Glyco_hydro_2"/>
    <property type="match status" value="1"/>
</dbReference>
<evidence type="ECO:0000256" key="3">
    <source>
        <dbReference type="ARBA" id="ARBA00023295"/>
    </source>
</evidence>
<evidence type="ECO:0000256" key="1">
    <source>
        <dbReference type="ARBA" id="ARBA00007401"/>
    </source>
</evidence>
<evidence type="ECO:0000259" key="6">
    <source>
        <dbReference type="Pfam" id="PF02837"/>
    </source>
</evidence>
<accession>A0A315ZXG3</accession>
<dbReference type="SUPFAM" id="SSF51445">
    <property type="entry name" value="(Trans)glycosidases"/>
    <property type="match status" value="1"/>
</dbReference>
<dbReference type="InterPro" id="IPR036156">
    <property type="entry name" value="Beta-gal/glucu_dom_sf"/>
</dbReference>
<dbReference type="SUPFAM" id="SSF49303">
    <property type="entry name" value="beta-Galactosidase/glucuronidase domain"/>
    <property type="match status" value="1"/>
</dbReference>
<feature type="domain" description="Glycoside hydrolase family 2 immunoglobulin-like beta-sandwich" evidence="4">
    <location>
        <begin position="188"/>
        <end position="275"/>
    </location>
</feature>
<keyword evidence="3" id="KW-0326">Glycosidase</keyword>
<dbReference type="Gene3D" id="3.20.20.80">
    <property type="entry name" value="Glycosidases"/>
    <property type="match status" value="1"/>
</dbReference>
<dbReference type="AlphaFoldDB" id="A0A315ZXG3"/>
<comment type="similarity">
    <text evidence="1">Belongs to the glycosyl hydrolase 2 family.</text>
</comment>
<dbReference type="OrthoDB" id="9762066at2"/>
<dbReference type="InterPro" id="IPR013783">
    <property type="entry name" value="Ig-like_fold"/>
</dbReference>
<organism evidence="7 8">
    <name type="scientific">Faecalicatena contorta</name>
    <dbReference type="NCBI Taxonomy" id="39482"/>
    <lineage>
        <taxon>Bacteria</taxon>
        <taxon>Bacillati</taxon>
        <taxon>Bacillota</taxon>
        <taxon>Clostridia</taxon>
        <taxon>Lachnospirales</taxon>
        <taxon>Lachnospiraceae</taxon>
        <taxon>Faecalicatena</taxon>
    </lineage>
</organism>
<dbReference type="InterPro" id="IPR006102">
    <property type="entry name" value="Ig-like_GH2"/>
</dbReference>
<dbReference type="InterPro" id="IPR008979">
    <property type="entry name" value="Galactose-bd-like_sf"/>
</dbReference>
<evidence type="ECO:0000313" key="7">
    <source>
        <dbReference type="EMBL" id="SUQ14919.1"/>
    </source>
</evidence>
<dbReference type="InterPro" id="IPR006103">
    <property type="entry name" value="Glyco_hydro_2_cat"/>
</dbReference>
<evidence type="ECO:0000313" key="8">
    <source>
        <dbReference type="Proteomes" id="UP000254051"/>
    </source>
</evidence>
<dbReference type="EMBL" id="UHJJ01000008">
    <property type="protein sequence ID" value="SUQ14919.1"/>
    <property type="molecule type" value="Genomic_DNA"/>
</dbReference>
<evidence type="ECO:0000259" key="5">
    <source>
        <dbReference type="Pfam" id="PF02836"/>
    </source>
</evidence>
<dbReference type="Gene3D" id="2.60.40.10">
    <property type="entry name" value="Immunoglobulins"/>
    <property type="match status" value="1"/>
</dbReference>
<dbReference type="Gene3D" id="2.60.120.260">
    <property type="entry name" value="Galactose-binding domain-like"/>
    <property type="match status" value="1"/>
</dbReference>
<dbReference type="Proteomes" id="UP000254051">
    <property type="component" value="Unassembled WGS sequence"/>
</dbReference>
<dbReference type="Pfam" id="PF02837">
    <property type="entry name" value="Glyco_hydro_2_N"/>
    <property type="match status" value="1"/>
</dbReference>
<dbReference type="RefSeq" id="WP_109712241.1">
    <property type="nucleotide sequence ID" value="NZ_QGDS01000008.1"/>
</dbReference>
<dbReference type="InterPro" id="IPR006104">
    <property type="entry name" value="Glyco_hydro_2_N"/>
</dbReference>
<dbReference type="PANTHER" id="PTHR42732">
    <property type="entry name" value="BETA-GALACTOSIDASE"/>
    <property type="match status" value="1"/>
</dbReference>
<protein>
    <submittedName>
        <fullName evidence="7">Glycosyl hydrolases family 2</fullName>
    </submittedName>
</protein>
<dbReference type="PANTHER" id="PTHR42732:SF2">
    <property type="entry name" value="BETA-MANNOSIDASE"/>
    <property type="match status" value="1"/>
</dbReference>
<gene>
    <name evidence="7" type="ORF">SAMN05216529_108144</name>
</gene>
<dbReference type="GO" id="GO:0004553">
    <property type="term" value="F:hydrolase activity, hydrolyzing O-glycosyl compounds"/>
    <property type="evidence" value="ECO:0007669"/>
    <property type="project" value="InterPro"/>
</dbReference>